<sequence length="55" mass="6442">MDLGLFFVHYRIFVYVFQDGDDDKAGRLRTRLHQLITPQGKQLLLIRTILVNPKA</sequence>
<dbReference type="AlphaFoldDB" id="A0A9D4CTL2"/>
<reference evidence="1" key="2">
    <citation type="submission" date="2020-11" db="EMBL/GenBank/DDBJ databases">
        <authorList>
            <person name="McCartney M.A."/>
            <person name="Auch B."/>
            <person name="Kono T."/>
            <person name="Mallez S."/>
            <person name="Becker A."/>
            <person name="Gohl D.M."/>
            <person name="Silverstein K.A.T."/>
            <person name="Koren S."/>
            <person name="Bechman K.B."/>
            <person name="Herman A."/>
            <person name="Abrahante J.E."/>
            <person name="Garbe J."/>
        </authorList>
    </citation>
    <scope>NUCLEOTIDE SEQUENCE</scope>
    <source>
        <strain evidence="1">Duluth1</strain>
        <tissue evidence="1">Whole animal</tissue>
    </source>
</reference>
<name>A0A9D4CTL2_DREPO</name>
<evidence type="ECO:0000313" key="2">
    <source>
        <dbReference type="Proteomes" id="UP000828390"/>
    </source>
</evidence>
<accession>A0A9D4CTL2</accession>
<reference evidence="1" key="1">
    <citation type="journal article" date="2019" name="bioRxiv">
        <title>The Genome of the Zebra Mussel, Dreissena polymorpha: A Resource for Invasive Species Research.</title>
        <authorList>
            <person name="McCartney M.A."/>
            <person name="Auch B."/>
            <person name="Kono T."/>
            <person name="Mallez S."/>
            <person name="Zhang Y."/>
            <person name="Obille A."/>
            <person name="Becker A."/>
            <person name="Abrahante J.E."/>
            <person name="Garbe J."/>
            <person name="Badalamenti J.P."/>
            <person name="Herman A."/>
            <person name="Mangelson H."/>
            <person name="Liachko I."/>
            <person name="Sullivan S."/>
            <person name="Sone E.D."/>
            <person name="Koren S."/>
            <person name="Silverstein K.A.T."/>
            <person name="Beckman K.B."/>
            <person name="Gohl D.M."/>
        </authorList>
    </citation>
    <scope>NUCLEOTIDE SEQUENCE</scope>
    <source>
        <strain evidence="1">Duluth1</strain>
        <tissue evidence="1">Whole animal</tissue>
    </source>
</reference>
<comment type="caution">
    <text evidence="1">The sequence shown here is derived from an EMBL/GenBank/DDBJ whole genome shotgun (WGS) entry which is preliminary data.</text>
</comment>
<proteinExistence type="predicted"/>
<organism evidence="1 2">
    <name type="scientific">Dreissena polymorpha</name>
    <name type="common">Zebra mussel</name>
    <name type="synonym">Mytilus polymorpha</name>
    <dbReference type="NCBI Taxonomy" id="45954"/>
    <lineage>
        <taxon>Eukaryota</taxon>
        <taxon>Metazoa</taxon>
        <taxon>Spiralia</taxon>
        <taxon>Lophotrochozoa</taxon>
        <taxon>Mollusca</taxon>
        <taxon>Bivalvia</taxon>
        <taxon>Autobranchia</taxon>
        <taxon>Heteroconchia</taxon>
        <taxon>Euheterodonta</taxon>
        <taxon>Imparidentia</taxon>
        <taxon>Neoheterodontei</taxon>
        <taxon>Myida</taxon>
        <taxon>Dreissenoidea</taxon>
        <taxon>Dreissenidae</taxon>
        <taxon>Dreissena</taxon>
    </lineage>
</organism>
<dbReference type="EMBL" id="JAIWYP010000011">
    <property type="protein sequence ID" value="KAH3733216.1"/>
    <property type="molecule type" value="Genomic_DNA"/>
</dbReference>
<evidence type="ECO:0000313" key="1">
    <source>
        <dbReference type="EMBL" id="KAH3733216.1"/>
    </source>
</evidence>
<protein>
    <submittedName>
        <fullName evidence="1">Uncharacterized protein</fullName>
    </submittedName>
</protein>
<keyword evidence="2" id="KW-1185">Reference proteome</keyword>
<gene>
    <name evidence="1" type="ORF">DPMN_039641</name>
</gene>
<dbReference type="Proteomes" id="UP000828390">
    <property type="component" value="Unassembled WGS sequence"/>
</dbReference>